<dbReference type="RefSeq" id="WP_379839446.1">
    <property type="nucleotide sequence ID" value="NZ_JBHRYQ010000001.1"/>
</dbReference>
<protein>
    <submittedName>
        <fullName evidence="1">Uncharacterized protein</fullName>
    </submittedName>
</protein>
<evidence type="ECO:0000313" key="2">
    <source>
        <dbReference type="Proteomes" id="UP001595616"/>
    </source>
</evidence>
<keyword evidence="2" id="KW-1185">Reference proteome</keyword>
<name>A0ABV7YZG6_9BACT</name>
<evidence type="ECO:0000313" key="1">
    <source>
        <dbReference type="EMBL" id="MFC3812564.1"/>
    </source>
</evidence>
<comment type="caution">
    <text evidence="1">The sequence shown here is derived from an EMBL/GenBank/DDBJ whole genome shotgun (WGS) entry which is preliminary data.</text>
</comment>
<reference evidence="2" key="1">
    <citation type="journal article" date="2019" name="Int. J. Syst. Evol. Microbiol.">
        <title>The Global Catalogue of Microorganisms (GCM) 10K type strain sequencing project: providing services to taxonomists for standard genome sequencing and annotation.</title>
        <authorList>
            <consortium name="The Broad Institute Genomics Platform"/>
            <consortium name="The Broad Institute Genome Sequencing Center for Infectious Disease"/>
            <person name="Wu L."/>
            <person name="Ma J."/>
        </authorList>
    </citation>
    <scope>NUCLEOTIDE SEQUENCE [LARGE SCALE GENOMIC DNA]</scope>
    <source>
        <strain evidence="2">CECT 7956</strain>
    </source>
</reference>
<sequence length="57" mass="6392">MLNKIMGILRGKAEIPVCSSLLNNSMGVTVLVNKVNKNASRSLAYKYVICIFLDHFY</sequence>
<organism evidence="1 2">
    <name type="scientific">Lacihabitans lacunae</name>
    <dbReference type="NCBI Taxonomy" id="1028214"/>
    <lineage>
        <taxon>Bacteria</taxon>
        <taxon>Pseudomonadati</taxon>
        <taxon>Bacteroidota</taxon>
        <taxon>Cytophagia</taxon>
        <taxon>Cytophagales</taxon>
        <taxon>Leadbetterellaceae</taxon>
        <taxon>Lacihabitans</taxon>
    </lineage>
</organism>
<dbReference type="Proteomes" id="UP001595616">
    <property type="component" value="Unassembled WGS sequence"/>
</dbReference>
<dbReference type="EMBL" id="JBHRYQ010000001">
    <property type="protein sequence ID" value="MFC3812564.1"/>
    <property type="molecule type" value="Genomic_DNA"/>
</dbReference>
<proteinExistence type="predicted"/>
<gene>
    <name evidence="1" type="ORF">ACFOOI_18025</name>
</gene>
<accession>A0ABV7YZG6</accession>